<dbReference type="InterPro" id="IPR028651">
    <property type="entry name" value="ING_fam"/>
</dbReference>
<dbReference type="PANTHER" id="PTHR10333:SF94">
    <property type="entry name" value="FINGER DOMAIN PROTEIN, PUTATIVE (AFU_ORTHOLOGUE AFUA_3G11940)-RELATED"/>
    <property type="match status" value="1"/>
</dbReference>
<evidence type="ECO:0000256" key="2">
    <source>
        <dbReference type="ARBA" id="ARBA00010210"/>
    </source>
</evidence>
<proteinExistence type="inferred from homology"/>
<gene>
    <name evidence="8" type="ORF">DAPK24_008500</name>
</gene>
<dbReference type="GO" id="GO:0006355">
    <property type="term" value="P:regulation of DNA-templated transcription"/>
    <property type="evidence" value="ECO:0007669"/>
    <property type="project" value="TreeGrafter"/>
</dbReference>
<evidence type="ECO:0000256" key="4">
    <source>
        <dbReference type="ARBA" id="ARBA00022771"/>
    </source>
</evidence>
<dbReference type="InterPro" id="IPR001965">
    <property type="entry name" value="Znf_PHD"/>
</dbReference>
<accession>A0AAV5QYN3</accession>
<dbReference type="SUPFAM" id="SSF57903">
    <property type="entry name" value="FYVE/PHD zinc finger"/>
    <property type="match status" value="1"/>
</dbReference>
<sequence length="314" mass="36827">MSEPTVPLQVSDEIVEFIRSGNNNLVSTLDHLPCDIIRSLWLVQMMNLKTTRLEAKISHLLKQTPLNIKEVNRTKQLMLKYQLESECESKHLVSIVENHLDILNDDRVLNKLLSDKLPEWTSEAVESRWNDWREYKKKFIESRKANQEKNIFNDSFNDMNNQSNLKIKITLKKQNTKNPTTNIKTQLKHKKPVVKLNKVVKIEKNVKSTTTKSEMVVKKVQKEEIVEVPPPPPQPPVEVVQPVVENKVEERYCFCNGPSFGRMVACEYDKCPHEWFHFKCVGLTNEPTGLWFCSETCKTKFHDKSKKKKKRRRW</sequence>
<dbReference type="EMBL" id="BTGB01000001">
    <property type="protein sequence ID" value="GMM44275.1"/>
    <property type="molecule type" value="Genomic_DNA"/>
</dbReference>
<name>A0AAV5QYN3_PICKL</name>
<protein>
    <recommendedName>
        <fullName evidence="7">Zinc finger PHD-type domain-containing protein</fullName>
    </recommendedName>
</protein>
<evidence type="ECO:0000256" key="1">
    <source>
        <dbReference type="ARBA" id="ARBA00004123"/>
    </source>
</evidence>
<dbReference type="AlphaFoldDB" id="A0AAV5QYN3"/>
<dbReference type="SMART" id="SM00249">
    <property type="entry name" value="PHD"/>
    <property type="match status" value="1"/>
</dbReference>
<keyword evidence="5" id="KW-0862">Zinc</keyword>
<keyword evidence="4" id="KW-0863">Zinc-finger</keyword>
<reference evidence="8 9" key="1">
    <citation type="journal article" date="2023" name="Elife">
        <title>Identification of key yeast species and microbe-microbe interactions impacting larval growth of Drosophila in the wild.</title>
        <authorList>
            <person name="Mure A."/>
            <person name="Sugiura Y."/>
            <person name="Maeda R."/>
            <person name="Honda K."/>
            <person name="Sakurai N."/>
            <person name="Takahashi Y."/>
            <person name="Watada M."/>
            <person name="Katoh T."/>
            <person name="Gotoh A."/>
            <person name="Gotoh Y."/>
            <person name="Taniguchi I."/>
            <person name="Nakamura K."/>
            <person name="Hayashi T."/>
            <person name="Katayama T."/>
            <person name="Uemura T."/>
            <person name="Hattori Y."/>
        </authorList>
    </citation>
    <scope>NUCLEOTIDE SEQUENCE [LARGE SCALE GENOMIC DNA]</scope>
    <source>
        <strain evidence="8 9">PK-24</strain>
    </source>
</reference>
<organism evidence="8 9">
    <name type="scientific">Pichia kluyveri</name>
    <name type="common">Yeast</name>
    <dbReference type="NCBI Taxonomy" id="36015"/>
    <lineage>
        <taxon>Eukaryota</taxon>
        <taxon>Fungi</taxon>
        <taxon>Dikarya</taxon>
        <taxon>Ascomycota</taxon>
        <taxon>Saccharomycotina</taxon>
        <taxon>Pichiomycetes</taxon>
        <taxon>Pichiales</taxon>
        <taxon>Pichiaceae</taxon>
        <taxon>Pichia</taxon>
    </lineage>
</organism>
<feature type="domain" description="Zinc finger PHD-type" evidence="7">
    <location>
        <begin position="252"/>
        <end position="298"/>
    </location>
</feature>
<evidence type="ECO:0000256" key="3">
    <source>
        <dbReference type="ARBA" id="ARBA00022723"/>
    </source>
</evidence>
<evidence type="ECO:0000313" key="9">
    <source>
        <dbReference type="Proteomes" id="UP001378960"/>
    </source>
</evidence>
<keyword evidence="9" id="KW-1185">Reference proteome</keyword>
<dbReference type="PANTHER" id="PTHR10333">
    <property type="entry name" value="INHIBITOR OF GROWTH PROTEIN"/>
    <property type="match status" value="1"/>
</dbReference>
<dbReference type="InterPro" id="IPR011011">
    <property type="entry name" value="Znf_FYVE_PHD"/>
</dbReference>
<dbReference type="CDD" id="cd15505">
    <property type="entry name" value="PHD_ING"/>
    <property type="match status" value="1"/>
</dbReference>
<dbReference type="InterPro" id="IPR013083">
    <property type="entry name" value="Znf_RING/FYVE/PHD"/>
</dbReference>
<comment type="similarity">
    <text evidence="2">Belongs to the ING family.</text>
</comment>
<keyword evidence="3" id="KW-0479">Metal-binding</keyword>
<evidence type="ECO:0000313" key="8">
    <source>
        <dbReference type="EMBL" id="GMM44275.1"/>
    </source>
</evidence>
<evidence type="ECO:0000259" key="7">
    <source>
        <dbReference type="SMART" id="SM00249"/>
    </source>
</evidence>
<dbReference type="Gene3D" id="3.30.40.10">
    <property type="entry name" value="Zinc/RING finger domain, C3HC4 (zinc finger)"/>
    <property type="match status" value="1"/>
</dbReference>
<dbReference type="GO" id="GO:0005634">
    <property type="term" value="C:nucleus"/>
    <property type="evidence" value="ECO:0007669"/>
    <property type="project" value="UniProtKB-SubCell"/>
</dbReference>
<dbReference type="GO" id="GO:0008270">
    <property type="term" value="F:zinc ion binding"/>
    <property type="evidence" value="ECO:0007669"/>
    <property type="project" value="UniProtKB-KW"/>
</dbReference>
<comment type="subcellular location">
    <subcellularLocation>
        <location evidence="1">Nucleus</location>
    </subcellularLocation>
</comment>
<keyword evidence="6" id="KW-0539">Nucleus</keyword>
<comment type="caution">
    <text evidence="8">The sequence shown here is derived from an EMBL/GenBank/DDBJ whole genome shotgun (WGS) entry which is preliminary data.</text>
</comment>
<dbReference type="Proteomes" id="UP001378960">
    <property type="component" value="Unassembled WGS sequence"/>
</dbReference>
<evidence type="ECO:0000256" key="6">
    <source>
        <dbReference type="ARBA" id="ARBA00023242"/>
    </source>
</evidence>
<dbReference type="GO" id="GO:0000123">
    <property type="term" value="C:histone acetyltransferase complex"/>
    <property type="evidence" value="ECO:0007669"/>
    <property type="project" value="TreeGrafter"/>
</dbReference>
<evidence type="ECO:0000256" key="5">
    <source>
        <dbReference type="ARBA" id="ARBA00022833"/>
    </source>
</evidence>
<dbReference type="GO" id="GO:0004402">
    <property type="term" value="F:histone acetyltransferase activity"/>
    <property type="evidence" value="ECO:0007669"/>
    <property type="project" value="TreeGrafter"/>
</dbReference>